<evidence type="ECO:0000256" key="1">
    <source>
        <dbReference type="ARBA" id="ARBA00025707"/>
    </source>
</evidence>
<dbReference type="InterPro" id="IPR019770">
    <property type="entry name" value="TIF_eIF_4E_CS"/>
</dbReference>
<dbReference type="SUPFAM" id="SSF69593">
    <property type="entry name" value="Glycerol-3-phosphate (1)-acyltransferase"/>
    <property type="match status" value="1"/>
</dbReference>
<reference evidence="7" key="1">
    <citation type="submission" date="2023-06" db="EMBL/GenBank/DDBJ databases">
        <title>Genomic analysis of the entomopathogenic nematode Steinernema hermaphroditum.</title>
        <authorList>
            <person name="Schwarz E.M."/>
            <person name="Heppert J.K."/>
            <person name="Baniya A."/>
            <person name="Schwartz H.T."/>
            <person name="Tan C.-H."/>
            <person name="Antoshechkin I."/>
            <person name="Sternberg P.W."/>
            <person name="Goodrich-Blair H."/>
            <person name="Dillman A.R."/>
        </authorList>
    </citation>
    <scope>NUCLEOTIDE SEQUENCE</scope>
    <source>
        <strain evidence="7">PS9179</strain>
        <tissue evidence="7">Whole animal</tissue>
    </source>
</reference>
<keyword evidence="8" id="KW-1185">Reference proteome</keyword>
<keyword evidence="3" id="KW-0396">Initiation factor</keyword>
<dbReference type="PANTHER" id="PTHR11960:SF69">
    <property type="entry name" value="EUKARYOTIC TRANSLATION INITIATION FACTOR 4E-3"/>
    <property type="match status" value="1"/>
</dbReference>
<dbReference type="PANTHER" id="PTHR11960">
    <property type="entry name" value="EUKARYOTIC TRANSLATION INITIATION FACTOR 4E RELATED"/>
    <property type="match status" value="1"/>
</dbReference>
<accession>A0AA39HY98</accession>
<keyword evidence="5" id="KW-0472">Membrane</keyword>
<evidence type="ECO:0000256" key="4">
    <source>
        <dbReference type="SAM" id="MobiDB-lite"/>
    </source>
</evidence>
<proteinExistence type="inferred from homology"/>
<feature type="compositionally biased region" description="Acidic residues" evidence="4">
    <location>
        <begin position="1"/>
        <end position="12"/>
    </location>
</feature>
<evidence type="ECO:0000313" key="7">
    <source>
        <dbReference type="EMBL" id="KAK0413700.1"/>
    </source>
</evidence>
<dbReference type="GO" id="GO:0008374">
    <property type="term" value="F:O-acyltransferase activity"/>
    <property type="evidence" value="ECO:0007669"/>
    <property type="project" value="InterPro"/>
</dbReference>
<organism evidence="7 8">
    <name type="scientific">Steinernema hermaphroditum</name>
    <dbReference type="NCBI Taxonomy" id="289476"/>
    <lineage>
        <taxon>Eukaryota</taxon>
        <taxon>Metazoa</taxon>
        <taxon>Ecdysozoa</taxon>
        <taxon>Nematoda</taxon>
        <taxon>Chromadorea</taxon>
        <taxon>Rhabditida</taxon>
        <taxon>Tylenchina</taxon>
        <taxon>Panagrolaimomorpha</taxon>
        <taxon>Strongyloidoidea</taxon>
        <taxon>Steinernematidae</taxon>
        <taxon>Steinernema</taxon>
    </lineage>
</organism>
<evidence type="ECO:0000313" key="8">
    <source>
        <dbReference type="Proteomes" id="UP001175271"/>
    </source>
</evidence>
<dbReference type="Proteomes" id="UP001175271">
    <property type="component" value="Unassembled WGS sequence"/>
</dbReference>
<dbReference type="GO" id="GO:0003743">
    <property type="term" value="F:translation initiation factor activity"/>
    <property type="evidence" value="ECO:0007669"/>
    <property type="project" value="UniProtKB-KW"/>
</dbReference>
<dbReference type="Pfam" id="PF01553">
    <property type="entry name" value="Acyltransferase"/>
    <property type="match status" value="1"/>
</dbReference>
<dbReference type="InterPro" id="IPR045252">
    <property type="entry name" value="LPCAT1-like"/>
</dbReference>
<dbReference type="SUPFAM" id="SSF55418">
    <property type="entry name" value="eIF4e-like"/>
    <property type="match status" value="2"/>
</dbReference>
<dbReference type="GO" id="GO:0016281">
    <property type="term" value="C:eukaryotic translation initiation factor 4F complex"/>
    <property type="evidence" value="ECO:0007669"/>
    <property type="project" value="TreeGrafter"/>
</dbReference>
<dbReference type="EMBL" id="JAUCMV010000003">
    <property type="protein sequence ID" value="KAK0413700.1"/>
    <property type="molecule type" value="Genomic_DNA"/>
</dbReference>
<feature type="region of interest" description="Disordered" evidence="4">
    <location>
        <begin position="1298"/>
        <end position="1323"/>
    </location>
</feature>
<dbReference type="InterPro" id="IPR001040">
    <property type="entry name" value="TIF_eIF_4E"/>
</dbReference>
<dbReference type="InterPro" id="IPR023398">
    <property type="entry name" value="TIF_eIF4e-like"/>
</dbReference>
<feature type="region of interest" description="Disordered" evidence="4">
    <location>
        <begin position="1"/>
        <end position="31"/>
    </location>
</feature>
<dbReference type="CDD" id="cd07991">
    <property type="entry name" value="LPLAT_LPCAT1-like"/>
    <property type="match status" value="1"/>
</dbReference>
<dbReference type="InterPro" id="IPR002123">
    <property type="entry name" value="Plipid/glycerol_acylTrfase"/>
</dbReference>
<keyword evidence="5" id="KW-1133">Transmembrane helix</keyword>
<comment type="pathway">
    <text evidence="1">Phospholipid metabolism.</text>
</comment>
<comment type="similarity">
    <text evidence="3">Belongs to the eukaryotic initiation factor 4E family.</text>
</comment>
<sequence>MSIWDDDFDVWDPVESPPVMPTTKKEEHHDLKRKIEVKEEVKDEKDIKCSPPKKRSRIVRNEKQTIVNQIRQEDVDLYERLLDNSWRYPAEITIERQNEPYVVSIRSRPDAYRFATTTENLNYAGMDSHARYRVSCPEPTAADYSNTAWPFYHEGITEQRYYWRRSDVVRDDHLLARGSFPRNMIPKVEMTHVIYGKMVQPVSDEKKPLQPLIDDEDMASVKRQKVENDTKEDFDTSKNPSEEICIAIEGLSAIGQRNYDIYQDICSRLDNPHFLEIGTESSLEELKVEYGNVYTIENIFTCAVVERVCTYREHDDRATLFRILITLVDQCKPYVNEMSDDEKTTIYALRAFARVFSMMPTDSLIFLKLFKTMLVDERSFLERCSDAKVIRDFLHQRAVMSTIIHPEFGFNAIYYDLINCILAHVGPSGLRGTMKRAGSDTLRKRYKHNAIFNNLLARFYWSRDGICEDKQLCAMVIEFTVDAMEANSGAILSDWQLENILDIPDIDELHSLSIRGELALRNKMAIEDAGTEIPLRGGRLKLVGSLLSTNDHSRARTCQAPREKMSVSGEELANENAIALPAGAPGELTERHPLQSRWALWYLKGDRNRDWEDCLKQVSLFDTVEDFWALYNHIQLASGLNWGSDYYLFKEGIKPMWEDENNVKGGRWLVVIDKQKRADRLDRYWMELLMAMIGEQFEEHGEHICGAVINVRQKGDKVSLWTRDALKDDVNLRIGQILKAKLEIPDNEPIRMFVSIRELYVAVLIRLFEWVARQIHATSQEKKQNAQLQLNDYDESEHEDDEYQKMEVRQTNINNNKSNGRQSEHRNESDADEGYASDARLTFALSAPQASTDIRGTSIIRREASMDFNEVHTDAPETAVNIRGWEVIKDSTDFMKAGLEAIIEDEVTCRFEAEQLTSWNMLTRNSIGFYRFVNWKLTALWALGCLFRYSCLLPLRLCIFGVGLIFLVGSTAMIGLIAEGELKRSLNRRCTLICHRILCRALSAVVRFHDQHNKASEGGICVANHTSPLDVTILSTDNVYALIGQRQPGLLGLMQRALSRASAHIFFERSDMRDRAQVSATMREHVNDPNKLPILIFPEGTCINNTSVMMFKKGSFELGTKIYPVAMKYDSRFGDAFWNSSEQGWFEYLIGMMTSWAIICDVWYLPPMEKQDGEDAVDFASRVKKTIAKRGGLVDLEWDGCLKRTKIPKKFVVEQQNSFCGHYKKLLTSARHYILTDCSFIGAKWGNSTSEASRKVTDVNKKYADISLNDGDSGTSADIEESSSSDVSSSVDKASLLGMEADGEQTETRSPVPTSKRHREEKVSSFPITMPRELTERHPLQSRWALWYLKGDRNKDWEDCLKQVSLFDTVEDFWALYNHIQLASGLNWGSDYYLFKEGIKPMWEDENNIKGGRWLVVVDKQKRADRLDRYWMELLMAMIGEQFEEHGEHICGAVVNVRQKGDKVSLWTRDALKDDVNLRIGQILKAKLEIPDNESIRYEVHKDSSVRTGSMVKPRIVIPQPH</sequence>
<evidence type="ECO:0000256" key="2">
    <source>
        <dbReference type="ARBA" id="ARBA00032656"/>
    </source>
</evidence>
<feature type="domain" description="Phospholipid/glycerol acyltransferase" evidence="6">
    <location>
        <begin position="1019"/>
        <end position="1130"/>
    </location>
</feature>
<gene>
    <name evidence="7" type="ORF">QR680_006949</name>
</gene>
<evidence type="ECO:0000256" key="5">
    <source>
        <dbReference type="SAM" id="Phobius"/>
    </source>
</evidence>
<feature type="compositionally biased region" description="Polar residues" evidence="4">
    <location>
        <begin position="812"/>
        <end position="821"/>
    </location>
</feature>
<protein>
    <recommendedName>
        <fullName evidence="2">eIF-4F 25 kDa subunit</fullName>
    </recommendedName>
</protein>
<feature type="region of interest" description="Disordered" evidence="4">
    <location>
        <begin position="812"/>
        <end position="833"/>
    </location>
</feature>
<dbReference type="PROSITE" id="PS00813">
    <property type="entry name" value="IF4E"/>
    <property type="match status" value="2"/>
</dbReference>
<keyword evidence="3" id="KW-0648">Protein biosynthesis</keyword>
<keyword evidence="5" id="KW-0812">Transmembrane</keyword>
<feature type="transmembrane region" description="Helical" evidence="5">
    <location>
        <begin position="953"/>
        <end position="978"/>
    </location>
</feature>
<evidence type="ECO:0000259" key="6">
    <source>
        <dbReference type="SMART" id="SM00563"/>
    </source>
</evidence>
<keyword evidence="3" id="KW-0694">RNA-binding</keyword>
<name>A0AA39HY98_9BILA</name>
<comment type="caution">
    <text evidence="7">The sequence shown here is derived from an EMBL/GenBank/DDBJ whole genome shotgun (WGS) entry which is preliminary data.</text>
</comment>
<dbReference type="SMART" id="SM00563">
    <property type="entry name" value="PlsC"/>
    <property type="match status" value="1"/>
</dbReference>
<dbReference type="GO" id="GO:0000340">
    <property type="term" value="F:RNA 7-methylguanosine cap binding"/>
    <property type="evidence" value="ECO:0007669"/>
    <property type="project" value="TreeGrafter"/>
</dbReference>
<evidence type="ECO:0000256" key="3">
    <source>
        <dbReference type="RuleBase" id="RU004374"/>
    </source>
</evidence>
<dbReference type="Pfam" id="PF01652">
    <property type="entry name" value="IF4E"/>
    <property type="match status" value="2"/>
</dbReference>
<dbReference type="Gene3D" id="3.30.760.10">
    <property type="entry name" value="RNA Cap, Translation Initiation Factor Eif4e"/>
    <property type="match status" value="2"/>
</dbReference>